<organism evidence="1 2">
    <name type="scientific">Coniochaeta ligniaria NRRL 30616</name>
    <dbReference type="NCBI Taxonomy" id="1408157"/>
    <lineage>
        <taxon>Eukaryota</taxon>
        <taxon>Fungi</taxon>
        <taxon>Dikarya</taxon>
        <taxon>Ascomycota</taxon>
        <taxon>Pezizomycotina</taxon>
        <taxon>Sordariomycetes</taxon>
        <taxon>Sordariomycetidae</taxon>
        <taxon>Coniochaetales</taxon>
        <taxon>Coniochaetaceae</taxon>
        <taxon>Coniochaeta</taxon>
    </lineage>
</organism>
<dbReference type="AlphaFoldDB" id="A0A1J7JNV8"/>
<gene>
    <name evidence="1" type="ORF">CONLIGDRAFT_324856</name>
</gene>
<proteinExistence type="predicted"/>
<dbReference type="Proteomes" id="UP000182658">
    <property type="component" value="Unassembled WGS sequence"/>
</dbReference>
<sequence>MAYQSSTEIMINEWPLTDRYYPYRRIIVFFMTVRQRRPAMMRQSHTSLVERRSSSGRRASILIECMYEVVACTNLTRPSKLVAAYNRRCMTTDGRQTTRMLSFRCCYSSTSKSRGSNTGFLSSESAPPPLHHRIYGQIQSSANDGFADDNRGRPVTATTAKACNESRMTICGCNPPPPLSGGLRGIWL</sequence>
<reference evidence="1 2" key="1">
    <citation type="submission" date="2016-10" db="EMBL/GenBank/DDBJ databases">
        <title>Draft genome sequence of Coniochaeta ligniaria NRRL30616, a lignocellulolytic fungus for bioabatement of inhibitors in plant biomass hydrolysates.</title>
        <authorList>
            <consortium name="DOE Joint Genome Institute"/>
            <person name="Jimenez D.J."/>
            <person name="Hector R.E."/>
            <person name="Riley R."/>
            <person name="Sun H."/>
            <person name="Grigoriev I.V."/>
            <person name="Van Elsas J.D."/>
            <person name="Nichols N.N."/>
        </authorList>
    </citation>
    <scope>NUCLEOTIDE SEQUENCE [LARGE SCALE GENOMIC DNA]</scope>
    <source>
        <strain evidence="1 2">NRRL 30616</strain>
    </source>
</reference>
<dbReference type="OrthoDB" id="10640026at2759"/>
<keyword evidence="2" id="KW-1185">Reference proteome</keyword>
<name>A0A1J7JNV8_9PEZI</name>
<evidence type="ECO:0000313" key="1">
    <source>
        <dbReference type="EMBL" id="OIW29418.1"/>
    </source>
</evidence>
<accession>A0A1J7JNV8</accession>
<protein>
    <submittedName>
        <fullName evidence="1">Uncharacterized protein</fullName>
    </submittedName>
</protein>
<evidence type="ECO:0000313" key="2">
    <source>
        <dbReference type="Proteomes" id="UP000182658"/>
    </source>
</evidence>
<dbReference type="EMBL" id="KV875097">
    <property type="protein sequence ID" value="OIW29418.1"/>
    <property type="molecule type" value="Genomic_DNA"/>
</dbReference>
<dbReference type="InParanoid" id="A0A1J7JNV8"/>